<dbReference type="Pfam" id="PF00561">
    <property type="entry name" value="Abhydrolase_1"/>
    <property type="match status" value="1"/>
</dbReference>
<dbReference type="PANTHER" id="PTHR43798">
    <property type="entry name" value="MONOACYLGLYCEROL LIPASE"/>
    <property type="match status" value="1"/>
</dbReference>
<sequence length="473" mass="50852">MKVATAEQLRQLVLPGTADPQTVRNACKDLRHAGLVETVGKTSRLGAGGRPVTRQLWNLTTAGLAAAASELGRPVKEMGGTAREAAKAGAAHALAVTDTIDAIRQLAPLPTPPFRSSGPKSAASGPSGRSGALGGLGDLAGLLRGAGCRRSLHRAQQLLPSDPGVDRRLRHHHRTDSEESMTIPVPGPITDEPSIWTALLGQDLTIRHVQVGEWNTRVLEAGSGEETVVLLHGVGGHLEAYARNIPALAARYRVIAYDYPGHGLTTPAPRPLELPDYVTHLISLLDTLGVERAHLNGESLGGWIAVKTAYAHPERVSRIVLNTPGGALSDPAVRKRIRTLSQGAADDPSDERIRARVSWLMADPASVTQELVDVRRTLYAQPPFAESMRNIMCLQEADVRARNMITDDELAAITEAALVVWTSDDPSGPAAVGLRMAEKLPNGRFELVEGAGHWPQWERHRRFNELVLNFLGQ</sequence>
<feature type="domain" description="AB hydrolase-1" evidence="2">
    <location>
        <begin position="227"/>
        <end position="459"/>
    </location>
</feature>
<gene>
    <name evidence="3" type="ORF">V2K49_44745</name>
</gene>
<dbReference type="EMBL" id="JAZBJQ010000061">
    <property type="protein sequence ID" value="MEE4590008.1"/>
    <property type="molecule type" value="Genomic_DNA"/>
</dbReference>
<dbReference type="PANTHER" id="PTHR43798:SF33">
    <property type="entry name" value="HYDROLASE, PUTATIVE (AFU_ORTHOLOGUE AFUA_2G14860)-RELATED"/>
    <property type="match status" value="1"/>
</dbReference>
<keyword evidence="3" id="KW-0378">Hydrolase</keyword>
<organism evidence="3 4">
    <name type="scientific">Streptomyces antimycoticus</name>
    <dbReference type="NCBI Taxonomy" id="68175"/>
    <lineage>
        <taxon>Bacteria</taxon>
        <taxon>Bacillati</taxon>
        <taxon>Actinomycetota</taxon>
        <taxon>Actinomycetes</taxon>
        <taxon>Kitasatosporales</taxon>
        <taxon>Streptomycetaceae</taxon>
        <taxon>Streptomyces</taxon>
        <taxon>Streptomyces violaceusniger group</taxon>
    </lineage>
</organism>
<dbReference type="Gene3D" id="3.40.50.1820">
    <property type="entry name" value="alpha/beta hydrolase"/>
    <property type="match status" value="1"/>
</dbReference>
<dbReference type="InterPro" id="IPR029058">
    <property type="entry name" value="AB_hydrolase_fold"/>
</dbReference>
<evidence type="ECO:0000313" key="4">
    <source>
        <dbReference type="Proteomes" id="UP001354649"/>
    </source>
</evidence>
<dbReference type="SUPFAM" id="SSF53474">
    <property type="entry name" value="alpha/beta-Hydrolases"/>
    <property type="match status" value="1"/>
</dbReference>
<evidence type="ECO:0000256" key="1">
    <source>
        <dbReference type="SAM" id="MobiDB-lite"/>
    </source>
</evidence>
<feature type="compositionally biased region" description="Low complexity" evidence="1">
    <location>
        <begin position="115"/>
        <end position="130"/>
    </location>
</feature>
<accession>A0ABD5JNG1</accession>
<protein>
    <submittedName>
        <fullName evidence="3">Alpha/beta fold hydrolase</fullName>
    </submittedName>
</protein>
<dbReference type="GO" id="GO:0016787">
    <property type="term" value="F:hydrolase activity"/>
    <property type="evidence" value="ECO:0007669"/>
    <property type="project" value="UniProtKB-KW"/>
</dbReference>
<name>A0ABD5JNG1_9ACTN</name>
<dbReference type="Proteomes" id="UP001354649">
    <property type="component" value="Unassembled WGS sequence"/>
</dbReference>
<dbReference type="AlphaFoldDB" id="A0ABD5JNG1"/>
<dbReference type="InterPro" id="IPR050266">
    <property type="entry name" value="AB_hydrolase_sf"/>
</dbReference>
<dbReference type="PRINTS" id="PR00111">
    <property type="entry name" value="ABHYDROLASE"/>
</dbReference>
<dbReference type="InterPro" id="IPR025855">
    <property type="entry name" value="Replic_Relax"/>
</dbReference>
<reference evidence="3 4" key="1">
    <citation type="submission" date="2023-11" db="EMBL/GenBank/DDBJ databases">
        <title>30 novel species of actinomycetes from the DSMZ collection.</title>
        <authorList>
            <person name="Nouioui I."/>
        </authorList>
    </citation>
    <scope>NUCLEOTIDE SEQUENCE [LARGE SCALE GENOMIC DNA]</scope>
    <source>
        <strain evidence="3 4">DSM 41602</strain>
    </source>
</reference>
<dbReference type="InterPro" id="IPR000073">
    <property type="entry name" value="AB_hydrolase_1"/>
</dbReference>
<evidence type="ECO:0000313" key="3">
    <source>
        <dbReference type="EMBL" id="MEE4590008.1"/>
    </source>
</evidence>
<feature type="region of interest" description="Disordered" evidence="1">
    <location>
        <begin position="155"/>
        <end position="187"/>
    </location>
</feature>
<evidence type="ECO:0000259" key="2">
    <source>
        <dbReference type="Pfam" id="PF00561"/>
    </source>
</evidence>
<dbReference type="Pfam" id="PF13814">
    <property type="entry name" value="Replic_Relax"/>
    <property type="match status" value="1"/>
</dbReference>
<feature type="region of interest" description="Disordered" evidence="1">
    <location>
        <begin position="108"/>
        <end position="130"/>
    </location>
</feature>
<comment type="caution">
    <text evidence="3">The sequence shown here is derived from an EMBL/GenBank/DDBJ whole genome shotgun (WGS) entry which is preliminary data.</text>
</comment>
<proteinExistence type="predicted"/>